<keyword evidence="2" id="KW-0812">Transmembrane</keyword>
<organism evidence="3 4">
    <name type="scientific">Prochlorococcus phage P-SSM7</name>
    <dbReference type="NCBI Taxonomy" id="445688"/>
    <lineage>
        <taxon>Viruses</taxon>
        <taxon>Duplodnaviria</taxon>
        <taxon>Heunggongvirae</taxon>
        <taxon>Uroviricota</taxon>
        <taxon>Caudoviricetes</taxon>
        <taxon>Pantevenvirales</taxon>
        <taxon>Kyanoviridae</taxon>
        <taxon>Palaemonvirus</taxon>
        <taxon>Palaemonvirus pssm7</taxon>
    </lineage>
</organism>
<feature type="transmembrane region" description="Helical" evidence="2">
    <location>
        <begin position="12"/>
        <end position="34"/>
    </location>
</feature>
<dbReference type="KEGG" id="vg:10329388"/>
<protein>
    <submittedName>
        <fullName evidence="3">Uncharacterized protein</fullName>
    </submittedName>
</protein>
<name>E3SNY4_9CAUD</name>
<evidence type="ECO:0000313" key="4">
    <source>
        <dbReference type="Proteomes" id="UP000006532"/>
    </source>
</evidence>
<accession>E3SNY4</accession>
<gene>
    <name evidence="3" type="ORF">PSSM7_220</name>
</gene>
<keyword evidence="2" id="KW-0472">Membrane</keyword>
<proteinExistence type="predicted"/>
<evidence type="ECO:0000313" key="3">
    <source>
        <dbReference type="EMBL" id="ADO98887.1"/>
    </source>
</evidence>
<reference evidence="3 4" key="1">
    <citation type="journal article" date="2010" name="Environ. Microbiol.">
        <title>Genomic analysis of oceanic cyanobacterial myoviruses compared with T4-like myoviruses from diverse hosts and environments.</title>
        <authorList>
            <person name="Sullivan M.B."/>
            <person name="Huang K.H."/>
            <person name="Ignacio-Espinoza J.C."/>
            <person name="Berlin A.M."/>
            <person name="Kelly L."/>
            <person name="Weigele P.R."/>
            <person name="DeFrancesco A.S."/>
            <person name="Kern S.E."/>
            <person name="Thompson L.R."/>
            <person name="Young S."/>
            <person name="Yandava C."/>
            <person name="Fu R."/>
            <person name="Krastins B."/>
            <person name="Chase M."/>
            <person name="Sarracino D."/>
            <person name="Osburne M.S."/>
            <person name="Henn M.R."/>
            <person name="Chisholm S.W."/>
        </authorList>
    </citation>
    <scope>NUCLEOTIDE SEQUENCE [LARGE SCALE GENOMIC DNA]</scope>
    <source>
        <strain evidence="3">NATL1A-15</strain>
    </source>
</reference>
<dbReference type="RefSeq" id="YP_004325047.1">
    <property type="nucleotide sequence ID" value="NC_015290.1"/>
</dbReference>
<evidence type="ECO:0000256" key="2">
    <source>
        <dbReference type="SAM" id="Phobius"/>
    </source>
</evidence>
<dbReference type="GeneID" id="10329388"/>
<feature type="region of interest" description="Disordered" evidence="1">
    <location>
        <begin position="38"/>
        <end position="57"/>
    </location>
</feature>
<keyword evidence="2" id="KW-1133">Transmembrane helix</keyword>
<keyword evidence="4" id="KW-1185">Reference proteome</keyword>
<dbReference type="EMBL" id="GU071103">
    <property type="protein sequence ID" value="ADO98887.1"/>
    <property type="molecule type" value="Genomic_DNA"/>
</dbReference>
<dbReference type="OrthoDB" id="28835at10239"/>
<sequence length="57" mass="6187">MSDLIVSTNDISAFQAILWCFYPVGLLVGIELFLRAASDDDDDDEDGGVMSPVYQGT</sequence>
<evidence type="ECO:0000256" key="1">
    <source>
        <dbReference type="SAM" id="MobiDB-lite"/>
    </source>
</evidence>
<dbReference type="Proteomes" id="UP000006532">
    <property type="component" value="Segment"/>
</dbReference>